<evidence type="ECO:0000313" key="1">
    <source>
        <dbReference type="EMBL" id="MDW4571504.1"/>
    </source>
</evidence>
<name>A0ABU4H0S7_9MICO</name>
<proteinExistence type="predicted"/>
<dbReference type="RefSeq" id="WP_318352039.1">
    <property type="nucleotide sequence ID" value="NZ_JAWQEV010000001.1"/>
</dbReference>
<accession>A0ABU4H0S7</accession>
<protein>
    <recommendedName>
        <fullName evidence="3">HNH endonuclease</fullName>
    </recommendedName>
</protein>
<evidence type="ECO:0008006" key="3">
    <source>
        <dbReference type="Google" id="ProtNLM"/>
    </source>
</evidence>
<evidence type="ECO:0000313" key="2">
    <source>
        <dbReference type="Proteomes" id="UP001283109"/>
    </source>
</evidence>
<gene>
    <name evidence="1" type="ORF">R8Z58_01785</name>
</gene>
<keyword evidence="2" id="KW-1185">Reference proteome</keyword>
<comment type="caution">
    <text evidence="1">The sequence shown here is derived from an EMBL/GenBank/DDBJ whole genome shotgun (WGS) entry which is preliminary data.</text>
</comment>
<dbReference type="Proteomes" id="UP001283109">
    <property type="component" value="Unassembled WGS sequence"/>
</dbReference>
<reference evidence="1 2" key="1">
    <citation type="submission" date="2023-11" db="EMBL/GenBank/DDBJ databases">
        <title>Draft genome sequence of Microbacterium arthrosphaerae JCM 30492.</title>
        <authorList>
            <person name="Zhang G."/>
            <person name="Ding Y."/>
        </authorList>
    </citation>
    <scope>NUCLEOTIDE SEQUENCE [LARGE SCALE GENOMIC DNA]</scope>
    <source>
        <strain evidence="1 2">JCM 30492</strain>
    </source>
</reference>
<sequence length="153" mass="17757">MKVCGTCRQSKAVTEFNRKSARVDGLQEVCRECNRKSSREYYARNREHHVQVIVERTARRRIEAKSFLVGYLRDNPCVDCGVTDLRVLDFDHRPGTTKRKDVMAMVKEGFSIPKLWEEIEKCDVRCRNCHAIATLERGGHNWRSAAMRQSSKP</sequence>
<dbReference type="EMBL" id="JAWQEV010000001">
    <property type="protein sequence ID" value="MDW4571504.1"/>
    <property type="molecule type" value="Genomic_DNA"/>
</dbReference>
<organism evidence="1 2">
    <name type="scientific">Microbacterium arthrosphaerae</name>
    <dbReference type="NCBI Taxonomy" id="792652"/>
    <lineage>
        <taxon>Bacteria</taxon>
        <taxon>Bacillati</taxon>
        <taxon>Actinomycetota</taxon>
        <taxon>Actinomycetes</taxon>
        <taxon>Micrococcales</taxon>
        <taxon>Microbacteriaceae</taxon>
        <taxon>Microbacterium</taxon>
    </lineage>
</organism>